<keyword evidence="1" id="KW-0238">DNA-binding</keyword>
<dbReference type="PANTHER" id="PTHR33221:SF5">
    <property type="entry name" value="HTH-TYPE TRANSCRIPTIONAL REGULATOR ISCR"/>
    <property type="match status" value="1"/>
</dbReference>
<dbReference type="GO" id="GO:0003700">
    <property type="term" value="F:DNA-binding transcription factor activity"/>
    <property type="evidence" value="ECO:0007669"/>
    <property type="project" value="TreeGrafter"/>
</dbReference>
<evidence type="ECO:0000313" key="3">
    <source>
        <dbReference type="Proteomes" id="UP000422569"/>
    </source>
</evidence>
<dbReference type="GO" id="GO:0005829">
    <property type="term" value="C:cytosol"/>
    <property type="evidence" value="ECO:0007669"/>
    <property type="project" value="TreeGrafter"/>
</dbReference>
<dbReference type="GO" id="GO:0003677">
    <property type="term" value="F:DNA binding"/>
    <property type="evidence" value="ECO:0007669"/>
    <property type="project" value="UniProtKB-KW"/>
</dbReference>
<dbReference type="PANTHER" id="PTHR33221">
    <property type="entry name" value="WINGED HELIX-TURN-HELIX TRANSCRIPTIONAL REGULATOR, RRF2 FAMILY"/>
    <property type="match status" value="1"/>
</dbReference>
<evidence type="ECO:0000256" key="1">
    <source>
        <dbReference type="ARBA" id="ARBA00023125"/>
    </source>
</evidence>
<dbReference type="InterPro" id="IPR000944">
    <property type="entry name" value="Tscrpt_reg_Rrf2"/>
</dbReference>
<dbReference type="NCBIfam" id="TIGR00738">
    <property type="entry name" value="rrf2_super"/>
    <property type="match status" value="1"/>
</dbReference>
<dbReference type="KEGG" id="mpar:F7D14_17295"/>
<keyword evidence="3" id="KW-1185">Reference proteome</keyword>
<accession>A0A6B8M8X7</accession>
<dbReference type="PROSITE" id="PS51197">
    <property type="entry name" value="HTH_RRF2_2"/>
    <property type="match status" value="1"/>
</dbReference>
<dbReference type="Pfam" id="PF02082">
    <property type="entry name" value="Rrf2"/>
    <property type="match status" value="1"/>
</dbReference>
<name>A0A6B8M8X7_9HYPH</name>
<dbReference type="Proteomes" id="UP000422569">
    <property type="component" value="Chromosome"/>
</dbReference>
<dbReference type="InterPro" id="IPR036388">
    <property type="entry name" value="WH-like_DNA-bd_sf"/>
</dbReference>
<proteinExistence type="predicted"/>
<reference evidence="2 3" key="1">
    <citation type="submission" date="2019-09" db="EMBL/GenBank/DDBJ databases">
        <title>Isolation and complete genome sequencing of Methylocystis species.</title>
        <authorList>
            <person name="Rumah B.L."/>
            <person name="Stead C.E."/>
            <person name="Stevens B.C."/>
            <person name="Minton N.P."/>
            <person name="Grosse-Honebrink A."/>
            <person name="Zhang Y."/>
        </authorList>
    </citation>
    <scope>NUCLEOTIDE SEQUENCE [LARGE SCALE GENOMIC DNA]</scope>
    <source>
        <strain evidence="2 3">BRCS2</strain>
    </source>
</reference>
<evidence type="ECO:0000313" key="2">
    <source>
        <dbReference type="EMBL" id="QGM99066.1"/>
    </source>
</evidence>
<organism evidence="2 3">
    <name type="scientific">Methylocystis parvus</name>
    <dbReference type="NCBI Taxonomy" id="134"/>
    <lineage>
        <taxon>Bacteria</taxon>
        <taxon>Pseudomonadati</taxon>
        <taxon>Pseudomonadota</taxon>
        <taxon>Alphaproteobacteria</taxon>
        <taxon>Hyphomicrobiales</taxon>
        <taxon>Methylocystaceae</taxon>
        <taxon>Methylocystis</taxon>
    </lineage>
</organism>
<dbReference type="InterPro" id="IPR036390">
    <property type="entry name" value="WH_DNA-bd_sf"/>
</dbReference>
<gene>
    <name evidence="2" type="ORF">F7D14_17295</name>
</gene>
<protein>
    <submittedName>
        <fullName evidence="2">Rrf2 family transcriptional regulator</fullName>
    </submittedName>
</protein>
<dbReference type="AlphaFoldDB" id="A0A6B8M8X7"/>
<dbReference type="SUPFAM" id="SSF46785">
    <property type="entry name" value="Winged helix' DNA-binding domain"/>
    <property type="match status" value="1"/>
</dbReference>
<dbReference type="PROSITE" id="PS01332">
    <property type="entry name" value="HTH_RRF2_1"/>
    <property type="match status" value="1"/>
</dbReference>
<dbReference type="RefSeq" id="WP_016922118.1">
    <property type="nucleotide sequence ID" value="NZ_CP044331.1"/>
</dbReference>
<dbReference type="Gene3D" id="1.10.10.10">
    <property type="entry name" value="Winged helix-like DNA-binding domain superfamily/Winged helix DNA-binding domain"/>
    <property type="match status" value="1"/>
</dbReference>
<sequence length="161" mass="17050">MLTKKAKYGLKAMAYLAGVEPGQTALVADIAAANQIPKKFLDAILSELRNAGYVHSKKGKGGGYMLARPPGEISVGNLVRTLDGPLAPIQCASRRLYRRCEDCLDETHCAVRLVMIEARDAIARVLDNTSLDQMRALGEAGMTLLDGAAAKASGSAAMDMA</sequence>
<dbReference type="InterPro" id="IPR030489">
    <property type="entry name" value="TR_Rrf2-type_CS"/>
</dbReference>
<dbReference type="EMBL" id="CP044331">
    <property type="protein sequence ID" value="QGM99066.1"/>
    <property type="molecule type" value="Genomic_DNA"/>
</dbReference>